<dbReference type="AlphaFoldDB" id="A0A1G5VWI6"/>
<dbReference type="OrthoDB" id="77273at2157"/>
<dbReference type="RefSeq" id="WP_149731526.1">
    <property type="nucleotide sequence ID" value="NZ_FMXB01000006.1"/>
</dbReference>
<evidence type="ECO:0000256" key="1">
    <source>
        <dbReference type="SAM" id="Phobius"/>
    </source>
</evidence>
<gene>
    <name evidence="2" type="ORF">SAMN02910315_00949</name>
</gene>
<feature type="transmembrane region" description="Helical" evidence="1">
    <location>
        <begin position="347"/>
        <end position="368"/>
    </location>
</feature>
<evidence type="ECO:0008006" key="4">
    <source>
        <dbReference type="Google" id="ProtNLM"/>
    </source>
</evidence>
<organism evidence="2 3">
    <name type="scientific">Methanobrevibacter millerae</name>
    <dbReference type="NCBI Taxonomy" id="230361"/>
    <lineage>
        <taxon>Archaea</taxon>
        <taxon>Methanobacteriati</taxon>
        <taxon>Methanobacteriota</taxon>
        <taxon>Methanomada group</taxon>
        <taxon>Methanobacteria</taxon>
        <taxon>Methanobacteriales</taxon>
        <taxon>Methanobacteriaceae</taxon>
        <taxon>Methanobrevibacter</taxon>
    </lineage>
</organism>
<keyword evidence="1" id="KW-0472">Membrane</keyword>
<name>A0A1G5VWI6_9EURY</name>
<evidence type="ECO:0000313" key="3">
    <source>
        <dbReference type="Proteomes" id="UP000323439"/>
    </source>
</evidence>
<sequence length="374" mass="41803">MKNKGIIIALIFLLLLSCVSEVTAAKTVFLTSDNIIGQKEDVDMLNSIKNYIEGMSNGDIKVIVDSESPSPGEGTRAGESSADIKVVLAAADPGNFLLLAKYAVNTDRQIIFVNTGDFDLNNADTIRRAWDDNYSSKIFAGINSPGKFLNDAGIVYIQPLQEYPQAGPKGYLTEYNEDVNKYIAKKIVENVGNNDSDYYNNDLVITHKMYPEKMAKASHSLIESNDKTMNGTYASYTAPQILYMTSSYLNGNGLEAPKDYGQPTDPQEYSTFAKNSYSVYDYFKMGGIVKSFMDENGRAPNYIEYDGAKIGYYDLVYNFAKITQNHNDTSNMDFAREYHFDKVNESVLLTALPYVLAIVVIMLACVVFRRIRRK</sequence>
<dbReference type="PROSITE" id="PS51257">
    <property type="entry name" value="PROKAR_LIPOPROTEIN"/>
    <property type="match status" value="1"/>
</dbReference>
<proteinExistence type="predicted"/>
<accession>A0A1G5VWI6</accession>
<protein>
    <recommendedName>
        <fullName evidence="4">Adhesin-like protein</fullName>
    </recommendedName>
</protein>
<keyword evidence="1" id="KW-1133">Transmembrane helix</keyword>
<dbReference type="Proteomes" id="UP000323439">
    <property type="component" value="Unassembled WGS sequence"/>
</dbReference>
<keyword evidence="3" id="KW-1185">Reference proteome</keyword>
<dbReference type="EMBL" id="FMXB01000006">
    <property type="protein sequence ID" value="SDA50260.1"/>
    <property type="molecule type" value="Genomic_DNA"/>
</dbReference>
<evidence type="ECO:0000313" key="2">
    <source>
        <dbReference type="EMBL" id="SDA50260.1"/>
    </source>
</evidence>
<keyword evidence="1" id="KW-0812">Transmembrane</keyword>
<reference evidence="2 3" key="1">
    <citation type="submission" date="2016-10" db="EMBL/GenBank/DDBJ databases">
        <authorList>
            <person name="Varghese N."/>
            <person name="Submissions S."/>
        </authorList>
    </citation>
    <scope>NUCLEOTIDE SEQUENCE [LARGE SCALE GENOMIC DNA]</scope>
    <source>
        <strain evidence="2 3">DSM 16643</strain>
    </source>
</reference>